<dbReference type="Pfam" id="PF00004">
    <property type="entry name" value="AAA"/>
    <property type="match status" value="1"/>
</dbReference>
<feature type="transmembrane region" description="Helical" evidence="2">
    <location>
        <begin position="1974"/>
        <end position="1994"/>
    </location>
</feature>
<dbReference type="GO" id="GO:0051301">
    <property type="term" value="P:cell division"/>
    <property type="evidence" value="ECO:0007669"/>
    <property type="project" value="UniProtKB-KW"/>
</dbReference>
<feature type="domain" description="ATPase AAA-type core" evidence="3">
    <location>
        <begin position="3059"/>
        <end position="3109"/>
    </location>
</feature>
<dbReference type="EMBL" id="MF276978">
    <property type="protein sequence ID" value="AWI68203.1"/>
    <property type="molecule type" value="Genomic_DNA"/>
</dbReference>
<feature type="compositionally biased region" description="Basic and acidic residues" evidence="1">
    <location>
        <begin position="2301"/>
        <end position="2310"/>
    </location>
</feature>
<dbReference type="InterPro" id="IPR003959">
    <property type="entry name" value="ATPase_AAA_core"/>
</dbReference>
<feature type="compositionally biased region" description="Basic and acidic residues" evidence="1">
    <location>
        <begin position="1236"/>
        <end position="1252"/>
    </location>
</feature>
<keyword evidence="2" id="KW-1133">Transmembrane helix</keyword>
<evidence type="ECO:0000313" key="4">
    <source>
        <dbReference type="EMBL" id="AWI68203.1"/>
    </source>
</evidence>
<dbReference type="InterPro" id="IPR050168">
    <property type="entry name" value="AAA_ATPase_domain"/>
</dbReference>
<feature type="region of interest" description="Disordered" evidence="1">
    <location>
        <begin position="2637"/>
        <end position="2657"/>
    </location>
</feature>
<dbReference type="SUPFAM" id="SSF52540">
    <property type="entry name" value="P-loop containing nucleoside triphosphate hydrolases"/>
    <property type="match status" value="1"/>
</dbReference>
<dbReference type="InterPro" id="IPR027417">
    <property type="entry name" value="P-loop_NTPase"/>
</dbReference>
<keyword evidence="4" id="KW-0132">Cell division</keyword>
<sequence>MFIKSFQLNPGSFFPQKKNFMQYWIFPLIGFVGLTWNKNSNLFEIIDFKKSFLYSDRTNIHNILIRNSLVGDSVAHSLLRKKPKHRTEEEVRKNEKYNLNQIPEPVESSFTFNLQQEKTKKNQESYQNDLYEYYFIAKSALEQQLSDLNYYGNQPAKFLNQNSQLYVEQEKNYMLFNSFLWSKSVTNQIGNFFLNNKFNLKNQRNNILTIDLNFNFSHINTSQPLHFGSLGDSANQTESDRIVDSEDKEKGNFFINTNLTSNIREIYKKSPKKLLPISRIEFGIKDSENAEALYYKNLNNNNKKEGNNKSKSQRNKIKKNTLFSIIEIPNTFCIKPISQKQKEILHNHPIRSYEKAKILLDNAIKNSLLKETNNKDKNFKFLISIHSLDKLKNQSYFLNKNLTKSKLLFDFSVLKSSQQNKYLSESKIIKNLFFLSPLSQIDEAQHYASVISHSAIRSHNRLFRIGRADADRSTELKQSGGEESSLSSPIKSSFLKVQDNNKIKECTLAFSESLIPNSMRDIFVKKISEKLKFDLDKLLFSKRFKKNFILFNKINNQQNQKTNLKFLFLLHSNLKNTNNILKKFNKIKVHIPSIKENNMKNYIYELSVLNYWKKSLNLLNLNNNKIFYSSKFLKKEQSKGASSLSALSSSSAGKTKCLRINSASQTAEVKGSKSTASYLGIFDSQQSSIQKKPRSGSLRMVSHGLKDLDKKSGEEFFNKFAKIQKLLSRYSKNSSLLKFETSNLNPIKLKNSIITSDLFYKDNLNILSTERSLRRSTDFAKSNKFIYIAPSLVRSRVLRSVRSRSTESPTSEYKEQNLVYNSHLYSYNRNSKENYINKNFYRKNKKVLSLCAKFMYKSILRFGSADARKMNDFNKSSIVNEKLTEKFKNKKFKTSSESKIQKNKEQNYINFILHLKKIKFINLNNFYSKLYFLIDNLSKILSNDLTKKTTFIAPSSVWLAESPMSKCQKNFNNINIVKTNIQKRLIKKKNNFKLFGKTEKLDLNSKTFNKNFRKNKKEKIFRTLLSYKFSKENFKDIKFKKNNITFVETKKKKRIQTKLKKRMRRLLSISRLSASRFDSRSKRVDVKKPNNIQYKYYKKNTFRHSLHEGARKINSVAPRLNTSPLFSQSVIVNKTRFEKKEKHNKNNISLNRILRRIGFVFLSELKIKKNYSPNKNYKINVPNLFINENQTMHEEEQSKLDFKQSSFLGSLPFASSEPMRRSGSALPSEEDSQQDLNKKESLIQRFEKEKSLQKRHRRKKLKLETRRRKKRKRFYPRPVWLRYSLYKKFLNFRHSYNNLYYRKKVSRAFGFARGAKQRLFNIGSAKAIRLLQGSASNSRILKSSSLRCFGFAECATEPLRDPKALQFFNNKKLKNKIYRNNKQKWGNFIQDTPQFEQISLKKINFFHHFPVFQNKEYYKVSGRILAEFQPLCWKSYWLRSNLTPYMNRIENNFSFMKQVEKTNNISNINSFLYKIFGFFSYDFYSFKFKMLPFYTDFKNSFDNQHAFYLSNLFSQESTNKIAEYNRIEFERFSEILKNVKFNMNLEGQLKPKSYKFIAWKYLLSARELKTFNKKNFWYRLSYNMNPNLSSVSPFVILSNTFSKNFASIKPYGSSGTLRTLWTFNKTNIFTFKEKNQIRNLWEQTKLREQLKSNQTKKFLMNVIKVKDNLYLKDIFYKSFLSEEKNKMSTFNSLPFASAPPMRRSGSVLRLLAERRMRDQSEEANRKTKKSPNFKDFKNLNSINFSTIKKLQTAQKKLVLMSLFQQKSLASASRLAEPKRVFNNTNYLSYNYYIRLLKSKISNSPLHFTPYSLSSQSTMPSALILFGKAEAKEPMWLQSGGEEPKHQFGFAEEALTLKNKKDSPSINIAKPRLLKPSSYFWWSSKNFQMPFNLNMFNDSYRSLFFLSLNSKIPKEQLLRESESNIPSHQLRQSEAQQPKINKLIVYNILIFSILFHLSILFSFIRIPELRGLLKFQILLFYKISNSYFIILYSIYDLLKKYKTETFKTYNSLYQKTYKLFSYINILDLESQKAYSFGKSDYPSFHFGKETKKIIFSELKNQKIKKNQEKSNFSLWLAKPLHRSVKRSVLSIRFGGADAKKPMQYKNLKNKKYFAFLSSEALFGSFASSQPLLRISGAEAKGSERIKAIKDLSQPSISIKQWSFIGSQIERIGSRSEGKVDEQGAYAAINNQSALKYPKIYNKDLKSYNENNKKDLSSKNLNKSFTTYITSQTPFIYSFSYNIVEFLYTKKILNKILSAHSSALPLLCEPIDNVSIHSNSHTVDSSILSLSAVRSRVWLRQSTESKEHDKQAKKPKLHGRGKKSDLKILKLDIKKNSITELYKRFISFRNIQTNFALFFLYLSYGFVHLSIGLFESTYQFLLKIIDLFESFLLIIYKFLEKPAELMIEWIAQIFLIEWSSDPSSFIPETFDMYFWYSFQKFFRNTRILGFVEFQNSTNIYNIMNSLELNGFGMFDSWQSSSLVGSFASRTEDPKQLNDASMFSFSISNILGFFMQRRLWNFFHLFIDSMLKPDIDLIVRQKKGKIFWDIWADILIRAAEQYNINIPSLTSLKEEQEKLIERLIQDPAFINFSVLVPRQSLHSVISEFGSLASPMQRFDLLSLSSPLHQLVASALSSASPMHSAGESKQTQSKTEQKKTTYNFKNKNKISNILYNKNVFKNFYKTKSWSSNQYVTYNLKDTDLFLDISPPKSLLYVHFINGYEPIQYTLGSIMCEIYSGLFSHKVSKNLLIVNSHVSDLPLRSAISSNFFNSTKSSFDFQSTSLSAKQPRSGSERSYGSLIIQALAGESEMKMMIDNANRYASIQRGVAVGMKLLRDVFESIVLQTPCFFLMEDLHILGERRPMLISDDENSYALREKEFSIFGFEQDEESEKNQMIYQSSRHSINDFRRPYKGDFSMLIPTNLYNKNLYSFKTFLNNTKPTHQKKYPISLPSLHDTIENKMLDQSYDKNKQNNFSQSFNISRLQIASENFFAPPATSPFTILMMKEQRKLKPKKVVKQISWNSFVAENIALPQSGGEVSKNDSIRVKVAILADMTLRNFSYNKDMITDLLVIIDGVRSNRGFVVFATTHLPSILDPALRRPGRFDETISLPLLPNLMNRWSLFQMHFGSDLLFSASVGSFVSRIEPNHIDSVLRLLVERRTRDRTAEVDGRGLAKPKRKGTLQKKFALLGRAKAKETFDRFDYGILTENFNFTQISNLISKTKLSCNVNYNLAKSPIIHPSQVLQSFFIEKDYRSCSDLYENKEAKMLMVSNTASQTEEANKIMPFNSSRRGASNFSAKREIYSQISFVYFQIGNLLISSDFLKDQTYFSLYNKSLILEQSSPFVFHTLYSSLNTFKMFIMRLLGGKIAEFLVSKNQRNLYDSFNSINSLASAESMQRQSRSEQNKNLIISSQTRLRSLTEPKKGSEDKFNLSHSSFMKGSGKVQKLNFSIMDHMIRYKSWHFATSLIFSILQKRFLYNKNLIITKMLSFDNPNQSSLREPPSPPASSLLMPSKKYENFKRIERDFQQKSSFSIYEKMQMHQKQRFLKKLYNKPVLESFKSQLSASVEPMRENRLTSFESSFKEFSYNKDSNLLKLSSSHSYYKNRLNIRHRFSLINQWWNGQLAEHNVEITYLSDIDWRTMYVQAFASAMPSEAEEPNNKSSYEKLGLSESKIPNPRKQSKSILAYSKTSNKTDSMLDFPDAEQYYNPRIRRWFLNANSWNYWLNFENTFYYEIYSHMIYDSFNKTSLYFNQNRELLDFFVYTYNIKGSLKEIDLIFILSRFYRK</sequence>
<keyword evidence="4" id="KW-0934">Plastid</keyword>
<keyword evidence="4" id="KW-0150">Chloroplast</keyword>
<dbReference type="PANTHER" id="PTHR23077:SF117">
    <property type="entry name" value="AAA+ ATPASE DOMAIN-CONTAINING PROTEIN"/>
    <property type="match status" value="1"/>
</dbReference>
<name>A0A2U8GHR1_9CHLO</name>
<geneLocation type="chloroplast" evidence="4"/>
<reference evidence="4" key="1">
    <citation type="journal article" date="2018" name="Am. J. Bot.">
        <title>Organellar phylogenomics inform systematics in the green algal family Hydrodictyaceae (Chlorophyceae) and provide clues to the complex evolutionary history of plastid genomes in the green algal tree of life.</title>
        <authorList>
            <person name="McManus H.A."/>
            <person name="Fucikova K."/>
            <person name="Lewis P.O."/>
            <person name="Lewis L.A."/>
            <person name="Karol K.G."/>
        </authorList>
    </citation>
    <scope>NUCLEOTIDE SEQUENCE</scope>
</reference>
<feature type="region of interest" description="Disordered" evidence="1">
    <location>
        <begin position="1213"/>
        <end position="1270"/>
    </location>
</feature>
<protein>
    <submittedName>
        <fullName evidence="4">Cell division protein</fullName>
    </submittedName>
</protein>
<feature type="compositionally biased region" description="Basic residues" evidence="1">
    <location>
        <begin position="1253"/>
        <end position="1270"/>
    </location>
</feature>
<keyword evidence="2" id="KW-0472">Membrane</keyword>
<dbReference type="PANTHER" id="PTHR23077">
    <property type="entry name" value="AAA-FAMILY ATPASE"/>
    <property type="match status" value="1"/>
</dbReference>
<feature type="region of interest" description="Disordered" evidence="1">
    <location>
        <begin position="3652"/>
        <end position="3680"/>
    </location>
</feature>
<keyword evidence="4" id="KW-0131">Cell cycle</keyword>
<keyword evidence="2" id="KW-0812">Transmembrane</keyword>
<dbReference type="Gene3D" id="3.40.50.300">
    <property type="entry name" value="P-loop containing nucleotide triphosphate hydrolases"/>
    <property type="match status" value="1"/>
</dbReference>
<organism evidence="4">
    <name type="scientific">Pediastrum angulosum</name>
    <dbReference type="NCBI Taxonomy" id="271408"/>
    <lineage>
        <taxon>Eukaryota</taxon>
        <taxon>Viridiplantae</taxon>
        <taxon>Chlorophyta</taxon>
        <taxon>core chlorophytes</taxon>
        <taxon>Chlorophyceae</taxon>
        <taxon>CS clade</taxon>
        <taxon>Sphaeropleales</taxon>
        <taxon>Hydrodictyaceae</taxon>
        <taxon>Pediastrum</taxon>
    </lineage>
</organism>
<feature type="region of interest" description="Disordered" evidence="1">
    <location>
        <begin position="2300"/>
        <end position="2319"/>
    </location>
</feature>
<accession>A0A2U8GHR1</accession>
<evidence type="ECO:0000259" key="3">
    <source>
        <dbReference type="Pfam" id="PF00004"/>
    </source>
</evidence>
<evidence type="ECO:0000256" key="1">
    <source>
        <dbReference type="SAM" id="MobiDB-lite"/>
    </source>
</evidence>
<dbReference type="GO" id="GO:0005524">
    <property type="term" value="F:ATP binding"/>
    <property type="evidence" value="ECO:0007669"/>
    <property type="project" value="InterPro"/>
</dbReference>
<dbReference type="GO" id="GO:0016887">
    <property type="term" value="F:ATP hydrolysis activity"/>
    <property type="evidence" value="ECO:0007669"/>
    <property type="project" value="InterPro"/>
</dbReference>
<evidence type="ECO:0000256" key="2">
    <source>
        <dbReference type="SAM" id="Phobius"/>
    </source>
</evidence>
<feature type="transmembrane region" description="Helical" evidence="2">
    <location>
        <begin position="1942"/>
        <end position="1962"/>
    </location>
</feature>
<feature type="compositionally biased region" description="Low complexity" evidence="1">
    <location>
        <begin position="2643"/>
        <end position="2657"/>
    </location>
</feature>
<proteinExistence type="predicted"/>